<dbReference type="PANTHER" id="PTHR43751">
    <property type="entry name" value="SULFATASE"/>
    <property type="match status" value="1"/>
</dbReference>
<dbReference type="SUPFAM" id="SSF53649">
    <property type="entry name" value="Alkaline phosphatase-like"/>
    <property type="match status" value="2"/>
</dbReference>
<feature type="region of interest" description="Disordered" evidence="1">
    <location>
        <begin position="754"/>
        <end position="789"/>
    </location>
</feature>
<feature type="domain" description="Sulfatase N-terminal" evidence="3">
    <location>
        <begin position="797"/>
        <end position="933"/>
    </location>
</feature>
<feature type="region of interest" description="Disordered" evidence="1">
    <location>
        <begin position="1103"/>
        <end position="1135"/>
    </location>
</feature>
<feature type="domain" description="Sulfatase N-terminal" evidence="3">
    <location>
        <begin position="537"/>
        <end position="701"/>
    </location>
</feature>
<reference evidence="7 9" key="1">
    <citation type="submission" date="2018-09" db="EMBL/GenBank/DDBJ databases">
        <title>Genomic investigation of the strawberry pathogen Phytophthora fragariae indicates pathogenicity is determined by transcriptional variation in three key races.</title>
        <authorList>
            <person name="Adams T.M."/>
            <person name="Armitage A.D."/>
            <person name="Sobczyk M.K."/>
            <person name="Bates H.J."/>
            <person name="Dunwell J.M."/>
            <person name="Nellist C.F."/>
            <person name="Harrison R.J."/>
        </authorList>
    </citation>
    <scope>NUCLEOTIDE SEQUENCE [LARGE SCALE GENOMIC DNA]</scope>
    <source>
        <strain evidence="5 7">SCRP249</strain>
        <strain evidence="4 9">SCRP324</strain>
        <strain evidence="6 8">SCRP333</strain>
    </source>
</reference>
<dbReference type="AlphaFoldDB" id="A0A6A3MHW0"/>
<organism evidence="4 9">
    <name type="scientific">Phytophthora rubi</name>
    <dbReference type="NCBI Taxonomy" id="129364"/>
    <lineage>
        <taxon>Eukaryota</taxon>
        <taxon>Sar</taxon>
        <taxon>Stramenopiles</taxon>
        <taxon>Oomycota</taxon>
        <taxon>Peronosporomycetes</taxon>
        <taxon>Peronosporales</taxon>
        <taxon>Peronosporaceae</taxon>
        <taxon>Phytophthora</taxon>
    </lineage>
</organism>
<dbReference type="InterPro" id="IPR017850">
    <property type="entry name" value="Alkaline_phosphatase_core_sf"/>
</dbReference>
<dbReference type="OrthoDB" id="408574at2759"/>
<dbReference type="Proteomes" id="UP000435112">
    <property type="component" value="Unassembled WGS sequence"/>
</dbReference>
<dbReference type="Pfam" id="PF00884">
    <property type="entry name" value="Sulfatase"/>
    <property type="match status" value="2"/>
</dbReference>
<feature type="compositionally biased region" description="Pro residues" evidence="1">
    <location>
        <begin position="1124"/>
        <end position="1135"/>
    </location>
</feature>
<feature type="compositionally biased region" description="Low complexity" evidence="1">
    <location>
        <begin position="767"/>
        <end position="783"/>
    </location>
</feature>
<proteinExistence type="predicted"/>
<feature type="transmembrane region" description="Helical" evidence="2">
    <location>
        <begin position="59"/>
        <end position="78"/>
    </location>
</feature>
<name>A0A6A3MHW0_9STRA</name>
<feature type="transmembrane region" description="Helical" evidence="2">
    <location>
        <begin position="207"/>
        <end position="230"/>
    </location>
</feature>
<evidence type="ECO:0000256" key="2">
    <source>
        <dbReference type="SAM" id="Phobius"/>
    </source>
</evidence>
<keyword evidence="8" id="KW-1185">Reference proteome</keyword>
<evidence type="ECO:0000313" key="4">
    <source>
        <dbReference type="EMBL" id="KAE9029478.1"/>
    </source>
</evidence>
<dbReference type="Proteomes" id="UP000434957">
    <property type="component" value="Unassembled WGS sequence"/>
</dbReference>
<dbReference type="InterPro" id="IPR052701">
    <property type="entry name" value="GAG_Ulvan_Degrading_Sulfatases"/>
</dbReference>
<evidence type="ECO:0000313" key="6">
    <source>
        <dbReference type="EMBL" id="KAE9340275.1"/>
    </source>
</evidence>
<feature type="transmembrane region" description="Helical" evidence="2">
    <location>
        <begin position="400"/>
        <end position="422"/>
    </location>
</feature>
<evidence type="ECO:0000313" key="8">
    <source>
        <dbReference type="Proteomes" id="UP000434957"/>
    </source>
</evidence>
<dbReference type="InterPro" id="IPR000917">
    <property type="entry name" value="Sulfatase_N"/>
</dbReference>
<comment type="caution">
    <text evidence="4">The sequence shown here is derived from an EMBL/GenBank/DDBJ whole genome shotgun (WGS) entry which is preliminary data.</text>
</comment>
<dbReference type="PANTHER" id="PTHR43751:SF3">
    <property type="entry name" value="SULFATASE N-TERMINAL DOMAIN-CONTAINING PROTEIN"/>
    <property type="match status" value="1"/>
</dbReference>
<evidence type="ECO:0000313" key="9">
    <source>
        <dbReference type="Proteomes" id="UP000435112"/>
    </source>
</evidence>
<accession>A0A6A3MHW0</accession>
<dbReference type="EMBL" id="QXFU01000564">
    <property type="protein sequence ID" value="KAE9029478.1"/>
    <property type="molecule type" value="Genomic_DNA"/>
</dbReference>
<feature type="transmembrane region" description="Helical" evidence="2">
    <location>
        <begin position="275"/>
        <end position="292"/>
    </location>
</feature>
<evidence type="ECO:0000256" key="1">
    <source>
        <dbReference type="SAM" id="MobiDB-lite"/>
    </source>
</evidence>
<dbReference type="Proteomes" id="UP000429607">
    <property type="component" value="Unassembled WGS sequence"/>
</dbReference>
<evidence type="ECO:0000313" key="5">
    <source>
        <dbReference type="EMBL" id="KAE9033612.1"/>
    </source>
</evidence>
<keyword evidence="2" id="KW-0812">Transmembrane</keyword>
<dbReference type="Gene3D" id="3.40.720.10">
    <property type="entry name" value="Alkaline Phosphatase, subunit A"/>
    <property type="match status" value="2"/>
</dbReference>
<dbReference type="EMBL" id="QXFV01000580">
    <property type="protein sequence ID" value="KAE9033612.1"/>
    <property type="molecule type" value="Genomic_DNA"/>
</dbReference>
<sequence>MPMIYRRNRGLSPMRELDDVTRGVKPMGLDSDPSLLGRTRRWWRGRTVLLASQRVYQTMWLAALVYAFLGLPVLGRVLNFARFVHRFSAPKILQGLVAGLLQDVAIFLQASTCICLVKVLFDADNFTPQGIVAANNARSFPNSGFLRERGNSARFLPVYMPVLANEYDLRDEGMEALASGVATNHRTLLSLGAAANRPALVARAQRAIHSLVILTLLQLTLVVATIASVADFCLQVTMHPRLNRAFVNIFFNYMKQFTASLTDEEVMTRTVMGSWAVYLALIAALTYGFYTGRLPLASDFLRLPSALCCCFDRRFSARKDSMNSSVSTTSGSYVSNLFASYWNRAGKPTRARRRSSQGYSYLPGVGGSGCSTGYATALASGSSLCSTGYGSYTKSGPLTILARCILASVMMTGVALSASLLVDGKGGVDMKLMNNAMFTLQAEQFFYRPTTIHREEINCTAASSALRSTLGVSEKYELDNLGNDDHCALLWRKTTAYEGDNLFELSMNATAAETNAPEATENATAEVNSEKPTKVQPNIIVLNMESWRHLDVGVLGGSAKKEATGKSATPRFDELAKTGVLYSKHYTQCVQTTRTLLTTLFGMLPSCTETTALKQYSTSLNVRGLPHFLKERGYFNLFWSAVDLTWEYWDKFLLKNGFDKLVDDRKIRKMLHETRNYKNTPDDHFSWGMHDHLSFEMLLYAIESAHNASVNSTDALATVGAPEVASAAKDQLETSTNATDLENTLTVPEAAAKGRHYHATHSSKNGASATTTSTEESSATTAAMPTKPPLPGWEGLQTPYFIDMYTITSHNPWALPDFYDAPDLSGLYTWYNKKYLDSMYFSDEMLGDFIAALRAKGLMKNTIVIIEGDHGYGRLEHDNNPSIADSGVWDEASRVPFLLLADDFLREEDMGTLVNQLTMQSDLMATIADILGVTPEEPLYQHGYGHSMKRRRVQSEAQAEAQALAAQTVKDQEAEIKDSEAEALAAEARESPLERRVVMCNPFNGMSKGVRTEELKYIFHPDGSYNVFEPAIDPAEKKPLRTGFDIEEMDDATRDVFEYVTKAVDLNQFLFEANRFMTPMAADATLSPRIRNGVDAAQSYRLRRSHAQNGTVDVSGEQVEPKQPRGPPAPVNSLD</sequence>
<evidence type="ECO:0000313" key="7">
    <source>
        <dbReference type="Proteomes" id="UP000429607"/>
    </source>
</evidence>
<gene>
    <name evidence="5" type="ORF">PR001_g10082</name>
    <name evidence="4" type="ORF">PR002_g10125</name>
    <name evidence="6" type="ORF">PR003_g10572</name>
</gene>
<dbReference type="EMBL" id="QXFT01000582">
    <property type="protein sequence ID" value="KAE9340275.1"/>
    <property type="molecule type" value="Genomic_DNA"/>
</dbReference>
<evidence type="ECO:0000259" key="3">
    <source>
        <dbReference type="Pfam" id="PF00884"/>
    </source>
</evidence>
<keyword evidence="2" id="KW-0472">Membrane</keyword>
<keyword evidence="2" id="KW-1133">Transmembrane helix</keyword>
<protein>
    <recommendedName>
        <fullName evidence="3">Sulfatase N-terminal domain-containing protein</fullName>
    </recommendedName>
</protein>